<dbReference type="InterPro" id="IPR036259">
    <property type="entry name" value="MFS_trans_sf"/>
</dbReference>
<dbReference type="EMBL" id="CP018258">
    <property type="protein sequence ID" value="APV44648.1"/>
    <property type="molecule type" value="Genomic_DNA"/>
</dbReference>
<sequence>MAGENPAGTSSSGLFKLTENSGRWLLATTTIASGMTFLVGSAIGVALPVIQSYFNAPLSGIQWVASAYLVSLSALILIGGALGDHFGRKRIFNVGVIIFFVGEALSSASPDIGFLIAFQGLAGIGSALMVPQSLAIINASFVSSERGRVIGLWAGLSGAVSAGAPWIGGLLTQISWRAVFFIPLPLCFLILWLSRRYIPENPTRAERPPNWWLSISIFAGLAAITFALIEAPVWGFTDPPIIAAMVAGAMLLVLFAVLDRRFARPILPPSLFKSPLVTGANLATLLLYFSLNGTIYFTVLNLQQVQGFSPSTAGLSLLPSVLIIMLLSGAFGSLADRIGPRTQMIAGPLVVASGIGLLALSGVRANYWITFFPGLVLIGLGMSAVIAPLTKSALSVNETASGAASGLNNAVARIAALLAVALLGAVMATVFSTRLEQAIDNTSLSSSQRQEILDQSEKVGAVVIPADFGNEARMSAESAVKSSFVYSFRWVMGTAGVLAVGAAGVSFVTIHNPRGQGEPPEYRGRKKT</sequence>
<dbReference type="PANTHER" id="PTHR42718">
    <property type="entry name" value="MAJOR FACILITATOR SUPERFAMILY MULTIDRUG TRANSPORTER MFSC"/>
    <property type="match status" value="1"/>
</dbReference>
<dbReference type="GO" id="GO:0022857">
    <property type="term" value="F:transmembrane transporter activity"/>
    <property type="evidence" value="ECO:0007669"/>
    <property type="project" value="InterPro"/>
</dbReference>
<protein>
    <submittedName>
        <fullName evidence="7">Putative arabinose efflux permease, MFS family</fullName>
    </submittedName>
</protein>
<feature type="transmembrane region" description="Helical" evidence="5">
    <location>
        <begin position="367"/>
        <end position="389"/>
    </location>
</feature>
<evidence type="ECO:0000256" key="3">
    <source>
        <dbReference type="ARBA" id="ARBA00022989"/>
    </source>
</evidence>
<evidence type="ECO:0000256" key="4">
    <source>
        <dbReference type="ARBA" id="ARBA00023136"/>
    </source>
</evidence>
<name>A0A1P8F874_9CHLR</name>
<comment type="subcellular location">
    <subcellularLocation>
        <location evidence="1">Cell membrane</location>
        <topology evidence="1">Multi-pass membrane protein</topology>
    </subcellularLocation>
</comment>
<dbReference type="Gene3D" id="1.20.1720.10">
    <property type="entry name" value="Multidrug resistance protein D"/>
    <property type="match status" value="1"/>
</dbReference>
<feature type="transmembrane region" description="Helical" evidence="5">
    <location>
        <begin position="410"/>
        <end position="431"/>
    </location>
</feature>
<dbReference type="Pfam" id="PF07690">
    <property type="entry name" value="MFS_1"/>
    <property type="match status" value="1"/>
</dbReference>
<feature type="transmembrane region" description="Helical" evidence="5">
    <location>
        <begin position="174"/>
        <end position="198"/>
    </location>
</feature>
<evidence type="ECO:0000259" key="6">
    <source>
        <dbReference type="PROSITE" id="PS50850"/>
    </source>
</evidence>
<feature type="transmembrane region" description="Helical" evidence="5">
    <location>
        <begin position="344"/>
        <end position="361"/>
    </location>
</feature>
<proteinExistence type="predicted"/>
<feature type="transmembrane region" description="Helical" evidence="5">
    <location>
        <begin position="311"/>
        <end position="332"/>
    </location>
</feature>
<dbReference type="STRING" id="1839801.Dform_01322"/>
<feature type="transmembrane region" description="Helical" evidence="5">
    <location>
        <begin position="91"/>
        <end position="108"/>
    </location>
</feature>
<feature type="transmembrane region" description="Helical" evidence="5">
    <location>
        <begin position="60"/>
        <end position="79"/>
    </location>
</feature>
<keyword evidence="8" id="KW-1185">Reference proteome</keyword>
<dbReference type="InterPro" id="IPR011701">
    <property type="entry name" value="MFS"/>
</dbReference>
<feature type="transmembrane region" description="Helical" evidence="5">
    <location>
        <begin position="114"/>
        <end position="137"/>
    </location>
</feature>
<evidence type="ECO:0000313" key="7">
    <source>
        <dbReference type="EMBL" id="APV44648.1"/>
    </source>
</evidence>
<feature type="transmembrane region" description="Helical" evidence="5">
    <location>
        <begin position="149"/>
        <end position="168"/>
    </location>
</feature>
<dbReference type="PROSITE" id="PS50850">
    <property type="entry name" value="MFS"/>
    <property type="match status" value="1"/>
</dbReference>
<dbReference type="Gene3D" id="1.20.1250.20">
    <property type="entry name" value="MFS general substrate transporter like domains"/>
    <property type="match status" value="1"/>
</dbReference>
<dbReference type="InterPro" id="IPR020846">
    <property type="entry name" value="MFS_dom"/>
</dbReference>
<keyword evidence="2 5" id="KW-0812">Transmembrane</keyword>
<dbReference type="PANTHER" id="PTHR42718:SF42">
    <property type="entry name" value="EXPORT PROTEIN"/>
    <property type="match status" value="1"/>
</dbReference>
<dbReference type="Proteomes" id="UP000185934">
    <property type="component" value="Chromosome"/>
</dbReference>
<feature type="transmembrane region" description="Helical" evidence="5">
    <location>
        <begin position="490"/>
        <end position="510"/>
    </location>
</feature>
<reference evidence="8" key="1">
    <citation type="submission" date="2016-11" db="EMBL/GenBank/DDBJ databases">
        <title>Dehalogenimonas formicexedens sp. nov., a chlorinated alkane respiring bacterium isolated from contaminated groundwater.</title>
        <authorList>
            <person name="Key T.A."/>
            <person name="Bowman K.S."/>
            <person name="Lee I."/>
            <person name="Chun J."/>
            <person name="Albuquerque L."/>
            <person name="da Costa M.S."/>
            <person name="Rainey F.A."/>
            <person name="Moe W.M."/>
        </authorList>
    </citation>
    <scope>NUCLEOTIDE SEQUENCE [LARGE SCALE GENOMIC DNA]</scope>
    <source>
        <strain evidence="8">NSZ-14</strain>
    </source>
</reference>
<feature type="transmembrane region" description="Helical" evidence="5">
    <location>
        <begin position="241"/>
        <end position="258"/>
    </location>
</feature>
<accession>A0A1P8F874</accession>
<dbReference type="RefSeq" id="WP_076004313.1">
    <property type="nucleotide sequence ID" value="NZ_CP018258.1"/>
</dbReference>
<dbReference type="OrthoDB" id="146360at2"/>
<dbReference type="AlphaFoldDB" id="A0A1P8F874"/>
<evidence type="ECO:0000256" key="5">
    <source>
        <dbReference type="SAM" id="Phobius"/>
    </source>
</evidence>
<dbReference type="SUPFAM" id="SSF103473">
    <property type="entry name" value="MFS general substrate transporter"/>
    <property type="match status" value="1"/>
</dbReference>
<feature type="transmembrane region" description="Helical" evidence="5">
    <location>
        <begin position="270"/>
        <end position="291"/>
    </location>
</feature>
<evidence type="ECO:0000313" key="8">
    <source>
        <dbReference type="Proteomes" id="UP000185934"/>
    </source>
</evidence>
<organism evidence="7 8">
    <name type="scientific">Dehalogenimonas formicexedens</name>
    <dbReference type="NCBI Taxonomy" id="1839801"/>
    <lineage>
        <taxon>Bacteria</taxon>
        <taxon>Bacillati</taxon>
        <taxon>Chloroflexota</taxon>
        <taxon>Dehalococcoidia</taxon>
        <taxon>Dehalococcoidales</taxon>
        <taxon>Dehalococcoidaceae</taxon>
        <taxon>Dehalogenimonas</taxon>
    </lineage>
</organism>
<dbReference type="CDD" id="cd17321">
    <property type="entry name" value="MFS_MMR_MDR_like"/>
    <property type="match status" value="1"/>
</dbReference>
<keyword evidence="4 5" id="KW-0472">Membrane</keyword>
<dbReference type="GO" id="GO:0005886">
    <property type="term" value="C:plasma membrane"/>
    <property type="evidence" value="ECO:0007669"/>
    <property type="project" value="UniProtKB-SubCell"/>
</dbReference>
<evidence type="ECO:0000256" key="1">
    <source>
        <dbReference type="ARBA" id="ARBA00004651"/>
    </source>
</evidence>
<feature type="domain" description="Major facilitator superfamily (MFS) profile" evidence="6">
    <location>
        <begin position="25"/>
        <end position="514"/>
    </location>
</feature>
<feature type="transmembrane region" description="Helical" evidence="5">
    <location>
        <begin position="210"/>
        <end position="229"/>
    </location>
</feature>
<feature type="transmembrane region" description="Helical" evidence="5">
    <location>
        <begin position="24"/>
        <end position="54"/>
    </location>
</feature>
<gene>
    <name evidence="7" type="ORF">Dform_01322</name>
</gene>
<keyword evidence="3 5" id="KW-1133">Transmembrane helix</keyword>
<dbReference type="KEGG" id="dfo:Dform_01322"/>
<evidence type="ECO:0000256" key="2">
    <source>
        <dbReference type="ARBA" id="ARBA00022692"/>
    </source>
</evidence>